<reference evidence="1 2" key="1">
    <citation type="submission" date="2015-02" db="EMBL/GenBank/DDBJ databases">
        <title>Draft Genome Sequences of Two Closely-Related Aflatoxigenic Aspergillus Species Obtained from the Cote d'Ivoire.</title>
        <authorList>
            <person name="Moore G.G."/>
            <person name="Beltz S.B."/>
            <person name="Mack B.M."/>
        </authorList>
    </citation>
    <scope>NUCLEOTIDE SEQUENCE [LARGE SCALE GENOMIC DNA]</scope>
    <source>
        <strain evidence="1 2">SRRC1432</strain>
    </source>
</reference>
<proteinExistence type="predicted"/>
<evidence type="ECO:0000313" key="1">
    <source>
        <dbReference type="EMBL" id="KKK11858.1"/>
    </source>
</evidence>
<dbReference type="Proteomes" id="UP000034947">
    <property type="component" value="Unassembled WGS sequence"/>
</dbReference>
<organism evidence="1 2">
    <name type="scientific">Aspergillus ochraceoroseus</name>
    <dbReference type="NCBI Taxonomy" id="138278"/>
    <lineage>
        <taxon>Eukaryota</taxon>
        <taxon>Fungi</taxon>
        <taxon>Dikarya</taxon>
        <taxon>Ascomycota</taxon>
        <taxon>Pezizomycotina</taxon>
        <taxon>Eurotiomycetes</taxon>
        <taxon>Eurotiomycetidae</taxon>
        <taxon>Eurotiales</taxon>
        <taxon>Aspergillaceae</taxon>
        <taxon>Aspergillus</taxon>
        <taxon>Aspergillus subgen. Nidulantes</taxon>
    </lineage>
</organism>
<protein>
    <submittedName>
        <fullName evidence="1">Uncharacterized protein</fullName>
    </submittedName>
</protein>
<evidence type="ECO:0000313" key="2">
    <source>
        <dbReference type="Proteomes" id="UP000034947"/>
    </source>
</evidence>
<dbReference type="EMBL" id="JYKN01003579">
    <property type="protein sequence ID" value="KKK11858.1"/>
    <property type="molecule type" value="Genomic_DNA"/>
</dbReference>
<comment type="caution">
    <text evidence="1">The sequence shown here is derived from an EMBL/GenBank/DDBJ whole genome shotgun (WGS) entry which is preliminary data.</text>
</comment>
<dbReference type="AlphaFoldDB" id="A0A0F8TWY3"/>
<name>A0A0F8TWY3_9EURO</name>
<sequence>MLFLPLLFGLAAGQNGGTTSGQWLIISNTSVFWPTSTNYLYGPTTGPKASAVWCDAAFVEYAGRSSGLRSLGPTAIITSLESFTTSEGACRTSISPEDWSNTHSGPLTTLCDGVGRALGPRETATAYYPGNGPCVTGYSTYTVQSSLYRAPSPVPSCTLQTGDCIPIWETYSSLSSAYFSSVTTVPPGDTNSPIAPWDCPQTTREYPEQNPCSNCHFLPGTATLFYWPVTTANGDLCLQNGTTIPASGPSTAVVDGSTFVSPTIYLSFTSIYAWSNRRAHPGSQCGVDHSNTVIAVNPTDVSSVRGHRNARYPIIGTAYPFNFAEFMPHEVGQSTQALIPWPQYRGGSQCPIPDSDTCTIIRNDYMPWVLLPEEVRQIDPVWTACDRDWYIPPVTMVPLDRAQIVVTPAPAPTVMMMVDAAPQGAVVLPTPEATRGW</sequence>
<dbReference type="VEuPathDB" id="FungiDB:P175DRAFT_0511408"/>
<keyword evidence="2" id="KW-1185">Reference proteome</keyword>
<dbReference type="OrthoDB" id="3944128at2759"/>
<accession>A0A0F8TWY3</accession>
<gene>
    <name evidence="1" type="ORF">AOCH_001009</name>
</gene>